<dbReference type="InterPro" id="IPR016151">
    <property type="entry name" value="DNA_mismatch_repair_MutS_N"/>
</dbReference>
<accession>A0AAD5KCV3</accession>
<dbReference type="InterPro" id="IPR017261">
    <property type="entry name" value="DNA_mismatch_repair_MutS/MSH"/>
</dbReference>
<dbReference type="InterPro" id="IPR036678">
    <property type="entry name" value="MutS_con_dom_sf"/>
</dbReference>
<evidence type="ECO:0000256" key="7">
    <source>
        <dbReference type="SAM" id="MobiDB-lite"/>
    </source>
</evidence>
<comment type="caution">
    <text evidence="9">The sequence shown here is derived from an EMBL/GenBank/DDBJ whole genome shotgun (WGS) entry which is preliminary data.</text>
</comment>
<dbReference type="InterPro" id="IPR000432">
    <property type="entry name" value="DNA_mismatch_repair_MutS_C"/>
</dbReference>
<dbReference type="SUPFAM" id="SSF55271">
    <property type="entry name" value="DNA repair protein MutS, domain I"/>
    <property type="match status" value="1"/>
</dbReference>
<dbReference type="InterPro" id="IPR007696">
    <property type="entry name" value="DNA_mismatch_repair_MutS_core"/>
</dbReference>
<dbReference type="Pfam" id="PF00488">
    <property type="entry name" value="MutS_V"/>
    <property type="match status" value="1"/>
</dbReference>
<reference evidence="9" key="1">
    <citation type="journal article" date="2022" name="IScience">
        <title>Evolution of zygomycete secretomes and the origins of terrestrial fungal ecologies.</title>
        <authorList>
            <person name="Chang Y."/>
            <person name="Wang Y."/>
            <person name="Mondo S."/>
            <person name="Ahrendt S."/>
            <person name="Andreopoulos W."/>
            <person name="Barry K."/>
            <person name="Beard J."/>
            <person name="Benny G.L."/>
            <person name="Blankenship S."/>
            <person name="Bonito G."/>
            <person name="Cuomo C."/>
            <person name="Desiro A."/>
            <person name="Gervers K.A."/>
            <person name="Hundley H."/>
            <person name="Kuo A."/>
            <person name="LaButti K."/>
            <person name="Lang B.F."/>
            <person name="Lipzen A."/>
            <person name="O'Donnell K."/>
            <person name="Pangilinan J."/>
            <person name="Reynolds N."/>
            <person name="Sandor L."/>
            <person name="Smith M.E."/>
            <person name="Tsang A."/>
            <person name="Grigoriev I.V."/>
            <person name="Stajich J.E."/>
            <person name="Spatafora J.W."/>
        </authorList>
    </citation>
    <scope>NUCLEOTIDE SEQUENCE</scope>
    <source>
        <strain evidence="9">RSA 2281</strain>
    </source>
</reference>
<evidence type="ECO:0000256" key="3">
    <source>
        <dbReference type="ARBA" id="ARBA00022763"/>
    </source>
</evidence>
<dbReference type="PROSITE" id="PS00486">
    <property type="entry name" value="DNA_MISMATCH_REPAIR_2"/>
    <property type="match status" value="1"/>
</dbReference>
<feature type="region of interest" description="Disordered" evidence="7">
    <location>
        <begin position="54"/>
        <end position="96"/>
    </location>
</feature>
<keyword evidence="3" id="KW-0227">DNA damage</keyword>
<dbReference type="GO" id="GO:0140664">
    <property type="term" value="F:ATP-dependent DNA damage sensor activity"/>
    <property type="evidence" value="ECO:0007669"/>
    <property type="project" value="InterPro"/>
</dbReference>
<dbReference type="SMART" id="SM00533">
    <property type="entry name" value="MUTSd"/>
    <property type="match status" value="1"/>
</dbReference>
<dbReference type="SUPFAM" id="SSF48334">
    <property type="entry name" value="DNA repair protein MutS, domain III"/>
    <property type="match status" value="1"/>
</dbReference>
<dbReference type="Gene3D" id="3.40.1170.10">
    <property type="entry name" value="DNA repair protein MutS, domain I"/>
    <property type="match status" value="1"/>
</dbReference>
<evidence type="ECO:0000313" key="10">
    <source>
        <dbReference type="Proteomes" id="UP001209540"/>
    </source>
</evidence>
<dbReference type="InterPro" id="IPR007695">
    <property type="entry name" value="DNA_mismatch_repair_MutS-lik_N"/>
</dbReference>
<dbReference type="SUPFAM" id="SSF52540">
    <property type="entry name" value="P-loop containing nucleoside triphosphate hydrolases"/>
    <property type="match status" value="1"/>
</dbReference>
<dbReference type="GO" id="GO:0005739">
    <property type="term" value="C:mitochondrion"/>
    <property type="evidence" value="ECO:0007669"/>
    <property type="project" value="TreeGrafter"/>
</dbReference>
<dbReference type="Gene3D" id="1.10.1420.10">
    <property type="match status" value="2"/>
</dbReference>
<keyword evidence="4" id="KW-0067">ATP-binding</keyword>
<dbReference type="PIRSF" id="PIRSF037677">
    <property type="entry name" value="DNA_mis_repair_Msh6"/>
    <property type="match status" value="1"/>
</dbReference>
<dbReference type="Pfam" id="PF05192">
    <property type="entry name" value="MutS_III"/>
    <property type="match status" value="1"/>
</dbReference>
<dbReference type="InterPro" id="IPR027417">
    <property type="entry name" value="P-loop_NTPase"/>
</dbReference>
<dbReference type="Gene3D" id="3.30.420.110">
    <property type="entry name" value="MutS, connector domain"/>
    <property type="match status" value="1"/>
</dbReference>
<dbReference type="GO" id="GO:0006298">
    <property type="term" value="P:mismatch repair"/>
    <property type="evidence" value="ECO:0007669"/>
    <property type="project" value="InterPro"/>
</dbReference>
<feature type="domain" description="DNA mismatch repair proteins mutS family" evidence="8">
    <location>
        <begin position="864"/>
        <end position="880"/>
    </location>
</feature>
<evidence type="ECO:0000256" key="4">
    <source>
        <dbReference type="ARBA" id="ARBA00022840"/>
    </source>
</evidence>
<dbReference type="GO" id="GO:0043504">
    <property type="term" value="P:mitochondrial DNA repair"/>
    <property type="evidence" value="ECO:0007669"/>
    <property type="project" value="TreeGrafter"/>
</dbReference>
<dbReference type="Pfam" id="PF05188">
    <property type="entry name" value="MutS_II"/>
    <property type="match status" value="1"/>
</dbReference>
<protein>
    <submittedName>
        <fullName evidence="9">DNA mismatch repair protein MutS</fullName>
    </submittedName>
</protein>
<gene>
    <name evidence="9" type="ORF">BDA99DRAFT_16540</name>
</gene>
<evidence type="ECO:0000256" key="1">
    <source>
        <dbReference type="ARBA" id="ARBA00006271"/>
    </source>
</evidence>
<dbReference type="GO" id="GO:0030983">
    <property type="term" value="F:mismatched DNA binding"/>
    <property type="evidence" value="ECO:0007669"/>
    <property type="project" value="InterPro"/>
</dbReference>
<keyword evidence="10" id="KW-1185">Reference proteome</keyword>
<feature type="compositionally biased region" description="Basic and acidic residues" evidence="7">
    <location>
        <begin position="77"/>
        <end position="95"/>
    </location>
</feature>
<keyword evidence="5" id="KW-0238">DNA-binding</keyword>
<dbReference type="GO" id="GO:0005634">
    <property type="term" value="C:nucleus"/>
    <property type="evidence" value="ECO:0007669"/>
    <property type="project" value="TreeGrafter"/>
</dbReference>
<dbReference type="EMBL" id="JAIXMP010000001">
    <property type="protein sequence ID" value="KAI9278823.1"/>
    <property type="molecule type" value="Genomic_DNA"/>
</dbReference>
<evidence type="ECO:0000259" key="8">
    <source>
        <dbReference type="PROSITE" id="PS00486"/>
    </source>
</evidence>
<sequence length="985" mass="110894">MFRLVSYRRRFLFIPWTTLSKRTISVTPCVSKRVTRGNMDDVFGKAEPITAPILTTTATKTNHADASKKTPRKKSSQKNENESKVENKVNLEPKSESTGSVVLDTVRKYTEKHPDCVLLVQVGDFYELYESHATHYASELDLKLTRKEMTTGITVDFAGFPSRALDRYLDILVNRLGCRVALCEQYTPVKREGDDSIIGIKRHITRVITPGTVIEERFLDSHAYNYLLAILPDTSLSSSSPITTTASADKLGLAWIDISIGEFMIQSSKLNELKDDIARIRPREIILPESFKTLIEEQDSHLEQNNFSHSMTRILSSHPGISITYMPQDHFNSDAGRQKMETLFSTENIATTTTKDDEDMVLNKHELAASSALLDYIHDTHPHGKPRLLKPIRVRVDETLQIDSATVSSLELVKSLREGGKTNSLLSCINYTVTNAGSRQLAQWLLAPSSSIHIIQQRHDIVDFLVADHNFILDDVRAILRESADAQRAMQRLALGRGQHLDLLEIWSTLNVIKMTKELLKGNLISSFARQLSSASPTVKKAMEDLINRLDPHQPLADYIGSVIDHERIMSDDAKEYSFGFIRSDFDPQLHHLHQKINGLYQKRDYLQESLRSIGGTSVILLANNSLYKHVVEINATQSNKLLLQYPQATLVQKTKLKHRYQLPEWTHLSIDIQNTHANINELENKIWDKTVERVLMDSTSIIAASALLAQLDVFCSFAWMARRYKYVRPTMTQIDNSIKEEQGNGCDPMHIYGGRHPVVEANLAQKGRAFVKNDCILGGNDLRSWLLTGPNMGGKSTFLRQNAIIMILAHMGSFVPAQEATIGVADRIMSRIGTADDLAQDLSTFMVEMIETANILKYATQRSLVIMDEVGRGTATTDGISLAYAILSYLHTRTKPRLLFATHYHELSDMVQQKQSLSTIQLYKTDLAEDSRGNFVFLHKIQPGVCRQSHGLKVAQLAGLPSEVITTAKDVWEAFNHSTKETNK</sequence>
<dbReference type="SMART" id="SM00534">
    <property type="entry name" value="MUTSac"/>
    <property type="match status" value="1"/>
</dbReference>
<reference evidence="9" key="2">
    <citation type="submission" date="2023-02" db="EMBL/GenBank/DDBJ databases">
        <authorList>
            <consortium name="DOE Joint Genome Institute"/>
            <person name="Mondo S.J."/>
            <person name="Chang Y."/>
            <person name="Wang Y."/>
            <person name="Ahrendt S."/>
            <person name="Andreopoulos W."/>
            <person name="Barry K."/>
            <person name="Beard J."/>
            <person name="Benny G.L."/>
            <person name="Blankenship S."/>
            <person name="Bonito G."/>
            <person name="Cuomo C."/>
            <person name="Desiro A."/>
            <person name="Gervers K.A."/>
            <person name="Hundley H."/>
            <person name="Kuo A."/>
            <person name="LaButti K."/>
            <person name="Lang B.F."/>
            <person name="Lipzen A."/>
            <person name="O'Donnell K."/>
            <person name="Pangilinan J."/>
            <person name="Reynolds N."/>
            <person name="Sandor L."/>
            <person name="Smith M.W."/>
            <person name="Tsang A."/>
            <person name="Grigoriev I.V."/>
            <person name="Stajich J.E."/>
            <person name="Spatafora J.W."/>
        </authorList>
    </citation>
    <scope>NUCLEOTIDE SEQUENCE</scope>
    <source>
        <strain evidence="9">RSA 2281</strain>
    </source>
</reference>
<dbReference type="InterPro" id="IPR045076">
    <property type="entry name" value="MutS"/>
</dbReference>
<name>A0AAD5KCV3_9FUNG</name>
<comment type="similarity">
    <text evidence="1">Belongs to the DNA mismatch repair MutS family.</text>
</comment>
<dbReference type="PANTHER" id="PTHR11361">
    <property type="entry name" value="DNA MISMATCH REPAIR PROTEIN MUTS FAMILY MEMBER"/>
    <property type="match status" value="1"/>
</dbReference>
<dbReference type="PANTHER" id="PTHR11361:SF34">
    <property type="entry name" value="DNA MISMATCH REPAIR PROTEIN MSH1, MITOCHONDRIAL"/>
    <property type="match status" value="1"/>
</dbReference>
<dbReference type="NCBIfam" id="NF003810">
    <property type="entry name" value="PRK05399.1"/>
    <property type="match status" value="1"/>
</dbReference>
<dbReference type="AlphaFoldDB" id="A0AAD5KCV3"/>
<evidence type="ECO:0000256" key="2">
    <source>
        <dbReference type="ARBA" id="ARBA00022741"/>
    </source>
</evidence>
<evidence type="ECO:0000256" key="5">
    <source>
        <dbReference type="ARBA" id="ARBA00023125"/>
    </source>
</evidence>
<dbReference type="GO" id="GO:0005524">
    <property type="term" value="F:ATP binding"/>
    <property type="evidence" value="ECO:0007669"/>
    <property type="project" value="UniProtKB-KW"/>
</dbReference>
<keyword evidence="6" id="KW-0234">DNA repair</keyword>
<evidence type="ECO:0000313" key="9">
    <source>
        <dbReference type="EMBL" id="KAI9278823.1"/>
    </source>
</evidence>
<proteinExistence type="inferred from homology"/>
<dbReference type="Pfam" id="PF01624">
    <property type="entry name" value="MutS_I"/>
    <property type="match status" value="1"/>
</dbReference>
<dbReference type="InterPro" id="IPR036187">
    <property type="entry name" value="DNA_mismatch_repair_MutS_sf"/>
</dbReference>
<dbReference type="Gene3D" id="3.40.50.300">
    <property type="entry name" value="P-loop containing nucleotide triphosphate hydrolases"/>
    <property type="match status" value="1"/>
</dbReference>
<organism evidence="9 10">
    <name type="scientific">Phascolomyces articulosus</name>
    <dbReference type="NCBI Taxonomy" id="60185"/>
    <lineage>
        <taxon>Eukaryota</taxon>
        <taxon>Fungi</taxon>
        <taxon>Fungi incertae sedis</taxon>
        <taxon>Mucoromycota</taxon>
        <taxon>Mucoromycotina</taxon>
        <taxon>Mucoromycetes</taxon>
        <taxon>Mucorales</taxon>
        <taxon>Lichtheimiaceae</taxon>
        <taxon>Phascolomyces</taxon>
    </lineage>
</organism>
<evidence type="ECO:0000256" key="6">
    <source>
        <dbReference type="ARBA" id="ARBA00023204"/>
    </source>
</evidence>
<dbReference type="InterPro" id="IPR007860">
    <property type="entry name" value="DNA_mmatch_repair_MutS_con_dom"/>
</dbReference>
<keyword evidence="2" id="KW-0547">Nucleotide-binding</keyword>
<dbReference type="Proteomes" id="UP001209540">
    <property type="component" value="Unassembled WGS sequence"/>
</dbReference>
<dbReference type="SUPFAM" id="SSF53150">
    <property type="entry name" value="DNA repair protein MutS, domain II"/>
    <property type="match status" value="1"/>
</dbReference>